<accession>A0A073K7Z1</accession>
<dbReference type="eggNOG" id="COG1404">
    <property type="taxonomic scope" value="Bacteria"/>
</dbReference>
<dbReference type="InterPro" id="IPR025510">
    <property type="entry name" value="DUF4397"/>
</dbReference>
<dbReference type="AlphaFoldDB" id="A0A073K7Z1"/>
<protein>
    <recommendedName>
        <fullName evidence="1">DUF4397 domain-containing protein</fullName>
    </recommendedName>
</protein>
<evidence type="ECO:0000313" key="3">
    <source>
        <dbReference type="Proteomes" id="UP000027822"/>
    </source>
</evidence>
<dbReference type="Proteomes" id="UP000027822">
    <property type="component" value="Unassembled WGS sequence"/>
</dbReference>
<gene>
    <name evidence="2" type="ORF">BAMA_06155</name>
</gene>
<evidence type="ECO:0000313" key="2">
    <source>
        <dbReference type="EMBL" id="KEK18363.1"/>
    </source>
</evidence>
<feature type="domain" description="DUF4397" evidence="1">
    <location>
        <begin position="65"/>
        <end position="176"/>
    </location>
</feature>
<keyword evidence="3" id="KW-1185">Reference proteome</keyword>
<organism evidence="2 3">
    <name type="scientific">Bacillus manliponensis</name>
    <dbReference type="NCBI Taxonomy" id="574376"/>
    <lineage>
        <taxon>Bacteria</taxon>
        <taxon>Bacillati</taxon>
        <taxon>Bacillota</taxon>
        <taxon>Bacilli</taxon>
        <taxon>Bacillales</taxon>
        <taxon>Bacillaceae</taxon>
        <taxon>Bacillus</taxon>
        <taxon>Bacillus cereus group</taxon>
    </lineage>
</organism>
<sequence length="252" mass="28436">MNELEKYAQQASIYEQLACYYKYTNPQMYMYVYAKHVEAIQQVVHTYEKNRISPSAMSQATQPTYLRVFHSSSDLPRIDIMINGKKMIKNLSFKQCSPYLSFGQGQYRLDIAPAETEQPIFSTLVPIMGNHAYTFAVTGSETKVQTVPILDSTPLPSGKAKLRFIHLSPDTPAVDVFLKDGESLFEKVSFQEATDYVQVSPGVANIEVYLTGLKNSILSIPETEIMENKLYIIALIGHQKKSPNLEAIFLTN</sequence>
<evidence type="ECO:0000259" key="1">
    <source>
        <dbReference type="Pfam" id="PF14344"/>
    </source>
</evidence>
<dbReference type="EMBL" id="JOTN01000015">
    <property type="protein sequence ID" value="KEK18363.1"/>
    <property type="molecule type" value="Genomic_DNA"/>
</dbReference>
<dbReference type="Pfam" id="PF14344">
    <property type="entry name" value="DUF4397"/>
    <property type="match status" value="1"/>
</dbReference>
<dbReference type="RefSeq" id="WP_034641315.1">
    <property type="nucleotide sequence ID" value="NZ_CBCSJC010000011.1"/>
</dbReference>
<dbReference type="STRING" id="574376.BAMA_06155"/>
<proteinExistence type="predicted"/>
<comment type="caution">
    <text evidence="2">The sequence shown here is derived from an EMBL/GenBank/DDBJ whole genome shotgun (WGS) entry which is preliminary data.</text>
</comment>
<reference evidence="2 3" key="1">
    <citation type="submission" date="2014-06" db="EMBL/GenBank/DDBJ databases">
        <title>Draft genome sequence of Bacillus manliponensis JCM 15802 (MCCC 1A00708).</title>
        <authorList>
            <person name="Lai Q."/>
            <person name="Liu Y."/>
            <person name="Shao Z."/>
        </authorList>
    </citation>
    <scope>NUCLEOTIDE SEQUENCE [LARGE SCALE GENOMIC DNA]</scope>
    <source>
        <strain evidence="2 3">JCM 15802</strain>
    </source>
</reference>
<name>A0A073K7Z1_9BACI</name>